<protein>
    <submittedName>
        <fullName evidence="1">DUF72 domain-containing protein</fullName>
    </submittedName>
</protein>
<dbReference type="EMBL" id="SMKZ01000006">
    <property type="protein sequence ID" value="TDE13012.1"/>
    <property type="molecule type" value="Genomic_DNA"/>
</dbReference>
<dbReference type="SUPFAM" id="SSF117396">
    <property type="entry name" value="TM1631-like"/>
    <property type="match status" value="1"/>
</dbReference>
<dbReference type="InParanoid" id="A0A4R5DG81"/>
<proteinExistence type="predicted"/>
<dbReference type="PANTHER" id="PTHR30348:SF4">
    <property type="entry name" value="DUF72 DOMAIN-CONTAINING PROTEIN"/>
    <property type="match status" value="1"/>
</dbReference>
<dbReference type="AlphaFoldDB" id="A0A4R5DG81"/>
<dbReference type="Pfam" id="PF01904">
    <property type="entry name" value="DUF72"/>
    <property type="match status" value="1"/>
</dbReference>
<evidence type="ECO:0000313" key="2">
    <source>
        <dbReference type="Proteomes" id="UP000294739"/>
    </source>
</evidence>
<gene>
    <name evidence="1" type="ORF">E1269_06355</name>
</gene>
<reference evidence="1 2" key="1">
    <citation type="submission" date="2019-03" db="EMBL/GenBank/DDBJ databases">
        <title>Draft genome sequences of novel Actinobacteria.</title>
        <authorList>
            <person name="Sahin N."/>
            <person name="Ay H."/>
            <person name="Saygin H."/>
        </authorList>
    </citation>
    <scope>NUCLEOTIDE SEQUENCE [LARGE SCALE GENOMIC DNA]</scope>
    <source>
        <strain evidence="1 2">5K138</strain>
    </source>
</reference>
<comment type="caution">
    <text evidence="1">The sequence shown here is derived from an EMBL/GenBank/DDBJ whole genome shotgun (WGS) entry which is preliminary data.</text>
</comment>
<name>A0A4R5DG81_9ACTN</name>
<accession>A0A4R5DG81</accession>
<dbReference type="Gene3D" id="3.20.20.410">
    <property type="entry name" value="Protein of unknown function UPF0759"/>
    <property type="match status" value="1"/>
</dbReference>
<organism evidence="1 2">
    <name type="scientific">Jiangella asiatica</name>
    <dbReference type="NCBI Taxonomy" id="2530372"/>
    <lineage>
        <taxon>Bacteria</taxon>
        <taxon>Bacillati</taxon>
        <taxon>Actinomycetota</taxon>
        <taxon>Actinomycetes</taxon>
        <taxon>Jiangellales</taxon>
        <taxon>Jiangellaceae</taxon>
        <taxon>Jiangella</taxon>
    </lineage>
</organism>
<dbReference type="PANTHER" id="PTHR30348">
    <property type="entry name" value="UNCHARACTERIZED PROTEIN YECE"/>
    <property type="match status" value="1"/>
</dbReference>
<dbReference type="InterPro" id="IPR036520">
    <property type="entry name" value="UPF0759_sf"/>
</dbReference>
<keyword evidence="2" id="KW-1185">Reference proteome</keyword>
<evidence type="ECO:0000313" key="1">
    <source>
        <dbReference type="EMBL" id="TDE13012.1"/>
    </source>
</evidence>
<dbReference type="Proteomes" id="UP000294739">
    <property type="component" value="Unassembled WGS sequence"/>
</dbReference>
<dbReference type="RefSeq" id="WP_131892533.1">
    <property type="nucleotide sequence ID" value="NZ_SMKZ01000006.1"/>
</dbReference>
<dbReference type="OrthoDB" id="9780310at2"/>
<dbReference type="InterPro" id="IPR002763">
    <property type="entry name" value="DUF72"/>
</dbReference>
<sequence>MPVLVGTSGWQYDSWRDVLYERSLPQRDWLDRYVEAFATVENNSAFYRLPTRETFQSWRERTPNGFVMAVKASRYLSHIKRLRDAEEPVRRLLDAAAGLGDRLGPVLIQLPPNLRAEPDRLSECLDQFPRAVRVAVEPRHESWWSDEVRAVLTGHGAALCWADRGGRPVTPLWRTADWGYVRLHEGAARPWPSYGDQALRSWAERLVGAWSDSQDVFAYFNNDPDGAAVRNAVRFAAAVRRRGRTVSRTPARDELGVS</sequence>